<dbReference type="CDD" id="cd00796">
    <property type="entry name" value="INT_Rci_Hp1_C"/>
    <property type="match status" value="1"/>
</dbReference>
<dbReference type="Proteomes" id="UP001217741">
    <property type="component" value="Unassembled WGS sequence"/>
</dbReference>
<dbReference type="RefSeq" id="WP_236169939.1">
    <property type="nucleotide sequence ID" value="NZ_BQII01000042.1"/>
</dbReference>
<dbReference type="AlphaFoldDB" id="A0AAW6PX09"/>
<dbReference type="InterPro" id="IPR010998">
    <property type="entry name" value="Integrase_recombinase_N"/>
</dbReference>
<dbReference type="GO" id="GO:0015074">
    <property type="term" value="P:DNA integration"/>
    <property type="evidence" value="ECO:0007669"/>
    <property type="project" value="UniProtKB-KW"/>
</dbReference>
<dbReference type="Pfam" id="PF00589">
    <property type="entry name" value="Phage_integrase"/>
    <property type="match status" value="1"/>
</dbReference>
<name>A0AAW6PX09_PSEPU</name>
<dbReference type="PANTHER" id="PTHR30349">
    <property type="entry name" value="PHAGE INTEGRASE-RELATED"/>
    <property type="match status" value="1"/>
</dbReference>
<dbReference type="Gene3D" id="1.10.443.10">
    <property type="entry name" value="Intergrase catalytic core"/>
    <property type="match status" value="1"/>
</dbReference>
<keyword evidence="2" id="KW-0229">DNA integration</keyword>
<evidence type="ECO:0000313" key="8">
    <source>
        <dbReference type="EMBL" id="MDF3874100.1"/>
    </source>
</evidence>
<dbReference type="PROSITE" id="PS51898">
    <property type="entry name" value="TYR_RECOMBINASE"/>
    <property type="match status" value="1"/>
</dbReference>
<accession>A0AAW6PX09</accession>
<evidence type="ECO:0000256" key="2">
    <source>
        <dbReference type="ARBA" id="ARBA00022908"/>
    </source>
</evidence>
<dbReference type="InterPro" id="IPR011010">
    <property type="entry name" value="DNA_brk_join_enz"/>
</dbReference>
<dbReference type="GO" id="GO:0006310">
    <property type="term" value="P:DNA recombination"/>
    <property type="evidence" value="ECO:0007669"/>
    <property type="project" value="UniProtKB-KW"/>
</dbReference>
<evidence type="ECO:0000256" key="1">
    <source>
        <dbReference type="ARBA" id="ARBA00008857"/>
    </source>
</evidence>
<evidence type="ECO:0000256" key="5">
    <source>
        <dbReference type="PROSITE-ProRule" id="PRU01248"/>
    </source>
</evidence>
<gene>
    <name evidence="8" type="ORF">P3W50_27065</name>
</gene>
<evidence type="ECO:0000259" key="7">
    <source>
        <dbReference type="PROSITE" id="PS51900"/>
    </source>
</evidence>
<proteinExistence type="inferred from homology"/>
<sequence>MPIYRKGNRYLVSLGSRNDRYRQTFATEEEAKADEARELARRATLPKAVRGEGTGTISPLKSRKTLQEAYDLTFRLEWKGGKSEKTMTLNGGNVLKALGADTLLSDITTETITEMVLEFEDLGNSGSTVNRKLSLLSMVLKTAVNHNWLLSVPRMIRRKEGKHRIRWMNTEEEGNVLKACQHLGLNCLHDFIIVAVDTGFRRAELLGLSAPDFQEGMIHLYAGQTKNGDARAIPATSRVARILHRRRMNLTTFEGLTVSSLRHQWATLRAYMGMEEDPQFIVHMLRHTCASRLVQRGVPLASVQHWMGHKNINTTLRYAHLAPENLMQARNALEAAPAQPTAFESVERDTFFNYGEATTA</sequence>
<dbReference type="InterPro" id="IPR013762">
    <property type="entry name" value="Integrase-like_cat_sf"/>
</dbReference>
<evidence type="ECO:0000256" key="3">
    <source>
        <dbReference type="ARBA" id="ARBA00023125"/>
    </source>
</evidence>
<dbReference type="SUPFAM" id="SSF56349">
    <property type="entry name" value="DNA breaking-rejoining enzymes"/>
    <property type="match status" value="1"/>
</dbReference>
<evidence type="ECO:0000259" key="6">
    <source>
        <dbReference type="PROSITE" id="PS51898"/>
    </source>
</evidence>
<dbReference type="GO" id="GO:0003677">
    <property type="term" value="F:DNA binding"/>
    <property type="evidence" value="ECO:0007669"/>
    <property type="project" value="UniProtKB-UniRule"/>
</dbReference>
<comment type="similarity">
    <text evidence="1">Belongs to the 'phage' integrase family.</text>
</comment>
<evidence type="ECO:0000256" key="4">
    <source>
        <dbReference type="ARBA" id="ARBA00023172"/>
    </source>
</evidence>
<feature type="domain" description="Tyr recombinase" evidence="6">
    <location>
        <begin position="163"/>
        <end position="331"/>
    </location>
</feature>
<dbReference type="InterPro" id="IPR050090">
    <property type="entry name" value="Tyrosine_recombinase_XerCD"/>
</dbReference>
<keyword evidence="3 5" id="KW-0238">DNA-binding</keyword>
<feature type="domain" description="Core-binding (CB)" evidence="7">
    <location>
        <begin position="61"/>
        <end position="144"/>
    </location>
</feature>
<organism evidence="8 9">
    <name type="scientific">Pseudomonas putida</name>
    <name type="common">Arthrobacter siderocapsulatus</name>
    <dbReference type="NCBI Taxonomy" id="303"/>
    <lineage>
        <taxon>Bacteria</taxon>
        <taxon>Pseudomonadati</taxon>
        <taxon>Pseudomonadota</taxon>
        <taxon>Gammaproteobacteria</taxon>
        <taxon>Pseudomonadales</taxon>
        <taxon>Pseudomonadaceae</taxon>
        <taxon>Pseudomonas</taxon>
    </lineage>
</organism>
<comment type="caution">
    <text evidence="8">The sequence shown here is derived from an EMBL/GenBank/DDBJ whole genome shotgun (WGS) entry which is preliminary data.</text>
</comment>
<reference evidence="8" key="1">
    <citation type="submission" date="2023-03" db="EMBL/GenBank/DDBJ databases">
        <title>Draft assemblies of triclosan tolerant bacteria isolated from returned activated sludge.</title>
        <authorList>
            <person name="Van Hamelsveld S."/>
        </authorList>
    </citation>
    <scope>NUCLEOTIDE SEQUENCE</scope>
    <source>
        <strain evidence="8">GW210012_S60</strain>
    </source>
</reference>
<dbReference type="PANTHER" id="PTHR30349:SF64">
    <property type="entry name" value="PROPHAGE INTEGRASE INTD-RELATED"/>
    <property type="match status" value="1"/>
</dbReference>
<evidence type="ECO:0000313" key="9">
    <source>
        <dbReference type="Proteomes" id="UP001217741"/>
    </source>
</evidence>
<protein>
    <submittedName>
        <fullName evidence="8">Site-specific integrase</fullName>
    </submittedName>
</protein>
<dbReference type="InterPro" id="IPR044068">
    <property type="entry name" value="CB"/>
</dbReference>
<keyword evidence="4" id="KW-0233">DNA recombination</keyword>
<dbReference type="PROSITE" id="PS51900">
    <property type="entry name" value="CB"/>
    <property type="match status" value="1"/>
</dbReference>
<dbReference type="EMBL" id="JARJLO010000397">
    <property type="protein sequence ID" value="MDF3874100.1"/>
    <property type="molecule type" value="Genomic_DNA"/>
</dbReference>
<dbReference type="InterPro" id="IPR002104">
    <property type="entry name" value="Integrase_catalytic"/>
</dbReference>
<dbReference type="Gene3D" id="1.10.150.130">
    <property type="match status" value="1"/>
</dbReference>